<dbReference type="PANTHER" id="PTHR10091">
    <property type="entry name" value="ALDOSE-1-EPIMERASE"/>
    <property type="match status" value="1"/>
</dbReference>
<dbReference type="AlphaFoldDB" id="A0A0A6YB39"/>
<dbReference type="GO" id="GO:0006006">
    <property type="term" value="P:glucose metabolic process"/>
    <property type="evidence" value="ECO:0007669"/>
    <property type="project" value="TreeGrafter"/>
</dbReference>
<dbReference type="RefSeq" id="WP_031283570.1">
    <property type="nucleotide sequence ID" value="NZ_JSUH01000015.1"/>
</dbReference>
<dbReference type="InterPro" id="IPR011013">
    <property type="entry name" value="Gal_mutarotase_sf_dom"/>
</dbReference>
<reference evidence="1 2" key="1">
    <citation type="journal article" date="2003" name="Int. J. Syst. Evol. Microbiol.">
        <title>Kocuria polaris sp. nov., an orange-pigmented psychrophilic bacterium isolated from an Antarctic cyanobacterial mat sample.</title>
        <authorList>
            <person name="Reddy G.S."/>
            <person name="Prakash J.S."/>
            <person name="Prabahar V."/>
            <person name="Matsumoto G.I."/>
            <person name="Stackebrandt E."/>
            <person name="Shivaji S."/>
        </authorList>
    </citation>
    <scope>NUCLEOTIDE SEQUENCE [LARGE SCALE GENOMIC DNA]</scope>
    <source>
        <strain evidence="1 2">CMS 76or</strain>
    </source>
</reference>
<protein>
    <recommendedName>
        <fullName evidence="3">Galactose mutarotase</fullName>
    </recommendedName>
</protein>
<evidence type="ECO:0000313" key="1">
    <source>
        <dbReference type="EMBL" id="KHD96572.1"/>
    </source>
</evidence>
<sequence length="297" mass="32056">MTSFMLAAGGYTALVDTFSATLCSLEYEGRPLVVAHTPGVANVDYRGVVCAPWPNRLADGQYRFGGRHYQVPVNEPEKATALHGLGVFRDWEVLSNSKSEVVLALRLGSDAGYPFSVRVEARYMVSRDGLRAEIRGVNEGQTAAPYGSCPHPYLVAGSGCVNDWTLELEADHYLSVSPQRMLPTALTPTAEGPFDFRSGRGIEQMPIDNAFTGVAASSRGRCIARLTACDGHGALLSWDPRAKWVQIYTGDHLRGNPRGGLAVEPMDCPPDAFNSGEDLVVLAPGVEHSLSWALEAF</sequence>
<keyword evidence="2" id="KW-1185">Reference proteome</keyword>
<dbReference type="SUPFAM" id="SSF74650">
    <property type="entry name" value="Galactose mutarotase-like"/>
    <property type="match status" value="1"/>
</dbReference>
<accession>A0A0A6YB39</accession>
<dbReference type="InterPro" id="IPR037480">
    <property type="entry name" value="YihR-like"/>
</dbReference>
<dbReference type="InterPro" id="IPR008183">
    <property type="entry name" value="Aldose_1/G6P_1-epimerase"/>
</dbReference>
<proteinExistence type="predicted"/>
<comment type="caution">
    <text evidence="1">The sequence shown here is derived from an EMBL/GenBank/DDBJ whole genome shotgun (WGS) entry which is preliminary data.</text>
</comment>
<name>A0A0A6YB39_KOCRO</name>
<dbReference type="Proteomes" id="UP000030466">
    <property type="component" value="Unassembled WGS sequence"/>
</dbReference>
<evidence type="ECO:0000313" key="2">
    <source>
        <dbReference type="Proteomes" id="UP000030466"/>
    </source>
</evidence>
<gene>
    <name evidence="1" type="ORF">GY22_14875</name>
</gene>
<dbReference type="Gene3D" id="2.70.98.10">
    <property type="match status" value="1"/>
</dbReference>
<organism evidence="1 2">
    <name type="scientific">Kocuria rosea subsp. polaris</name>
    <dbReference type="NCBI Taxonomy" id="136273"/>
    <lineage>
        <taxon>Bacteria</taxon>
        <taxon>Bacillati</taxon>
        <taxon>Actinomycetota</taxon>
        <taxon>Actinomycetes</taxon>
        <taxon>Micrococcales</taxon>
        <taxon>Micrococcaceae</taxon>
        <taxon>Kocuria</taxon>
    </lineage>
</organism>
<dbReference type="Pfam" id="PF01263">
    <property type="entry name" value="Aldose_epim"/>
    <property type="match status" value="1"/>
</dbReference>
<dbReference type="InterPro" id="IPR014718">
    <property type="entry name" value="GH-type_carb-bd"/>
</dbReference>
<dbReference type="PANTHER" id="PTHR10091:SF0">
    <property type="entry name" value="GALACTOSE MUTAROTASE"/>
    <property type="match status" value="1"/>
</dbReference>
<dbReference type="OrthoDB" id="4739604at2"/>
<dbReference type="GO" id="GO:0030246">
    <property type="term" value="F:carbohydrate binding"/>
    <property type="evidence" value="ECO:0007669"/>
    <property type="project" value="InterPro"/>
</dbReference>
<evidence type="ECO:0008006" key="3">
    <source>
        <dbReference type="Google" id="ProtNLM"/>
    </source>
</evidence>
<dbReference type="EMBL" id="JSUH01000015">
    <property type="protein sequence ID" value="KHD96572.1"/>
    <property type="molecule type" value="Genomic_DNA"/>
</dbReference>
<dbReference type="GO" id="GO:0033499">
    <property type="term" value="P:galactose catabolic process via UDP-galactose, Leloir pathway"/>
    <property type="evidence" value="ECO:0007669"/>
    <property type="project" value="TreeGrafter"/>
</dbReference>
<dbReference type="GO" id="GO:0004034">
    <property type="term" value="F:aldose 1-epimerase activity"/>
    <property type="evidence" value="ECO:0007669"/>
    <property type="project" value="TreeGrafter"/>
</dbReference>
<dbReference type="CDD" id="cd09022">
    <property type="entry name" value="Aldose_epim_Ec_YihR"/>
    <property type="match status" value="1"/>
</dbReference>